<feature type="compositionally biased region" description="Polar residues" evidence="1">
    <location>
        <begin position="20"/>
        <end position="30"/>
    </location>
</feature>
<evidence type="ECO:0000256" key="1">
    <source>
        <dbReference type="SAM" id="MobiDB-lite"/>
    </source>
</evidence>
<dbReference type="EMBL" id="LAZR01032681">
    <property type="protein sequence ID" value="KKL50223.1"/>
    <property type="molecule type" value="Genomic_DNA"/>
</dbReference>
<dbReference type="AlphaFoldDB" id="A0A0F9CLK7"/>
<accession>A0A0F9CLK7</accession>
<name>A0A0F9CLK7_9ZZZZ</name>
<feature type="region of interest" description="Disordered" evidence="1">
    <location>
        <begin position="1"/>
        <end position="30"/>
    </location>
</feature>
<feature type="non-terminal residue" evidence="2">
    <location>
        <position position="1"/>
    </location>
</feature>
<proteinExistence type="predicted"/>
<sequence length="30" mass="3163">AAENAKAAHNVQLTPELAQQVKTSSRKSSP</sequence>
<reference evidence="2" key="1">
    <citation type="journal article" date="2015" name="Nature">
        <title>Complex archaea that bridge the gap between prokaryotes and eukaryotes.</title>
        <authorList>
            <person name="Spang A."/>
            <person name="Saw J.H."/>
            <person name="Jorgensen S.L."/>
            <person name="Zaremba-Niedzwiedzka K."/>
            <person name="Martijn J."/>
            <person name="Lind A.E."/>
            <person name="van Eijk R."/>
            <person name="Schleper C."/>
            <person name="Guy L."/>
            <person name="Ettema T.J."/>
        </authorList>
    </citation>
    <scope>NUCLEOTIDE SEQUENCE</scope>
</reference>
<protein>
    <submittedName>
        <fullName evidence="2">Uncharacterized protein</fullName>
    </submittedName>
</protein>
<gene>
    <name evidence="2" type="ORF">LCGC14_2307690</name>
</gene>
<comment type="caution">
    <text evidence="2">The sequence shown here is derived from an EMBL/GenBank/DDBJ whole genome shotgun (WGS) entry which is preliminary data.</text>
</comment>
<organism evidence="2">
    <name type="scientific">marine sediment metagenome</name>
    <dbReference type="NCBI Taxonomy" id="412755"/>
    <lineage>
        <taxon>unclassified sequences</taxon>
        <taxon>metagenomes</taxon>
        <taxon>ecological metagenomes</taxon>
    </lineage>
</organism>
<evidence type="ECO:0000313" key="2">
    <source>
        <dbReference type="EMBL" id="KKL50223.1"/>
    </source>
</evidence>